<dbReference type="OrthoDB" id="378509at2157"/>
<dbReference type="GeneID" id="5710086"/>
<proteinExistence type="predicted"/>
<name>A8MB22_CALMQ</name>
<dbReference type="EMBL" id="CP000852">
    <property type="protein sequence ID" value="ABW02651.1"/>
    <property type="molecule type" value="Genomic_DNA"/>
</dbReference>
<reference evidence="1 2" key="1">
    <citation type="submission" date="2007-10" db="EMBL/GenBank/DDBJ databases">
        <title>Complete sequence of Caldivirga maquilingensis IC-167.</title>
        <authorList>
            <consortium name="US DOE Joint Genome Institute"/>
            <person name="Copeland A."/>
            <person name="Lucas S."/>
            <person name="Lapidus A."/>
            <person name="Barry K."/>
            <person name="Glavina del Rio T."/>
            <person name="Dalin E."/>
            <person name="Tice H."/>
            <person name="Pitluck S."/>
            <person name="Saunders E."/>
            <person name="Brettin T."/>
            <person name="Bruce D."/>
            <person name="Detter J.C."/>
            <person name="Han C."/>
            <person name="Schmutz J."/>
            <person name="Larimer F."/>
            <person name="Land M."/>
            <person name="Hauser L."/>
            <person name="Kyrpides N."/>
            <person name="Ivanova N."/>
            <person name="Biddle J.F."/>
            <person name="Zhang Z."/>
            <person name="Fitz-Gibbon S.T."/>
            <person name="Lowe T.M."/>
            <person name="Saltikov C."/>
            <person name="House C.H."/>
            <person name="Richardson P."/>
        </authorList>
    </citation>
    <scope>NUCLEOTIDE SEQUENCE [LARGE SCALE GENOMIC DNA]</scope>
    <source>
        <strain evidence="2">ATCC 700844 / DSM 13496 / JCM 10307 / IC-167</strain>
    </source>
</reference>
<dbReference type="AlphaFoldDB" id="A8MB22"/>
<evidence type="ECO:0000313" key="1">
    <source>
        <dbReference type="EMBL" id="ABW02651.1"/>
    </source>
</evidence>
<gene>
    <name evidence="1" type="ordered locus">Cmaq_1834</name>
</gene>
<dbReference type="RefSeq" id="WP_012186870.1">
    <property type="nucleotide sequence ID" value="NC_009954.1"/>
</dbReference>
<dbReference type="HOGENOM" id="CLU_1965437_0_0_2"/>
<organism evidence="1 2">
    <name type="scientific">Caldivirga maquilingensis (strain ATCC 700844 / DSM 13496 / JCM 10307 / IC-167)</name>
    <dbReference type="NCBI Taxonomy" id="397948"/>
    <lineage>
        <taxon>Archaea</taxon>
        <taxon>Thermoproteota</taxon>
        <taxon>Thermoprotei</taxon>
        <taxon>Thermoproteales</taxon>
        <taxon>Thermoproteaceae</taxon>
        <taxon>Caldivirga</taxon>
    </lineage>
</organism>
<dbReference type="STRING" id="397948.Cmaq_1834"/>
<evidence type="ECO:0000313" key="2">
    <source>
        <dbReference type="Proteomes" id="UP000001137"/>
    </source>
</evidence>
<keyword evidence="2" id="KW-1185">Reference proteome</keyword>
<dbReference type="Proteomes" id="UP000001137">
    <property type="component" value="Chromosome"/>
</dbReference>
<protein>
    <submittedName>
        <fullName evidence="1">Uncharacterized protein</fullName>
    </submittedName>
</protein>
<dbReference type="KEGG" id="cma:Cmaq_1834"/>
<sequence>MLNVDELVKGLMSSCGSGDFLERIHSEVQDTIIDAAELGISNEELIKVLGIYALAQSLRLIKLNVIEFESNYSDSLSDEYVRVIQCLLKSLKGLSVECVISNEFLRRVLQYASTLVNEVKAHCISDL</sequence>
<accession>A8MB22</accession>